<sequence length="308" mass="34693">MLRAQAPKSSTSKKRAVSLLELPEDDPRILATLLYIIHNRFGNVFDKVTRNDMFRITILTKKYAMTEVLRPWVRQWTKLLTPAFRPLGEQGEDEALLWISWELGHIELFEQALGHLQETCKIDGQGKLVDGYGVCVEDSDHIKALNIIDGLAARRIERIDALMLCMPKKVESLAATEQSSSARPHAKGPPEALAATSQKMTECSVDGLFGEWRHSESCRTWYLGSVIRSLARAGYYPMPPDVMKSSVQEVRTRLGSVCRGIQLDGRYLFCSPVFELRSSLDKVDTNISLTDAQRRHLQQQAVKNGLPP</sequence>
<organism evidence="1 2">
    <name type="scientific">Cytospora leucostoma</name>
    <dbReference type="NCBI Taxonomy" id="1230097"/>
    <lineage>
        <taxon>Eukaryota</taxon>
        <taxon>Fungi</taxon>
        <taxon>Dikarya</taxon>
        <taxon>Ascomycota</taxon>
        <taxon>Pezizomycotina</taxon>
        <taxon>Sordariomycetes</taxon>
        <taxon>Sordariomycetidae</taxon>
        <taxon>Diaporthales</taxon>
        <taxon>Cytosporaceae</taxon>
        <taxon>Cytospora</taxon>
    </lineage>
</organism>
<dbReference type="OrthoDB" id="5275938at2759"/>
<name>A0A423XC51_9PEZI</name>
<evidence type="ECO:0000313" key="1">
    <source>
        <dbReference type="EMBL" id="ROW13589.1"/>
    </source>
</evidence>
<protein>
    <submittedName>
        <fullName evidence="1">Uncharacterized protein</fullName>
    </submittedName>
</protein>
<proteinExistence type="predicted"/>
<dbReference type="AlphaFoldDB" id="A0A423XC51"/>
<dbReference type="STRING" id="1230097.A0A423XC51"/>
<dbReference type="EMBL" id="LKEB01000018">
    <property type="protein sequence ID" value="ROW13589.1"/>
    <property type="molecule type" value="Genomic_DNA"/>
</dbReference>
<dbReference type="InParanoid" id="A0A423XC51"/>
<keyword evidence="2" id="KW-1185">Reference proteome</keyword>
<accession>A0A423XC51</accession>
<gene>
    <name evidence="1" type="ORF">VPNG_04614</name>
</gene>
<evidence type="ECO:0000313" key="2">
    <source>
        <dbReference type="Proteomes" id="UP000285146"/>
    </source>
</evidence>
<dbReference type="Proteomes" id="UP000285146">
    <property type="component" value="Unassembled WGS sequence"/>
</dbReference>
<comment type="caution">
    <text evidence="1">The sequence shown here is derived from an EMBL/GenBank/DDBJ whole genome shotgun (WGS) entry which is preliminary data.</text>
</comment>
<reference evidence="1 2" key="1">
    <citation type="submission" date="2015-09" db="EMBL/GenBank/DDBJ databases">
        <title>Host preference determinants of Valsa canker pathogens revealed by comparative genomics.</title>
        <authorList>
            <person name="Yin Z."/>
            <person name="Huang L."/>
        </authorList>
    </citation>
    <scope>NUCLEOTIDE SEQUENCE [LARGE SCALE GENOMIC DNA]</scope>
    <source>
        <strain evidence="1 2">SXYLt</strain>
    </source>
</reference>